<dbReference type="NCBIfam" id="TIGR03346">
    <property type="entry name" value="chaperone_ClpB"/>
    <property type="match status" value="1"/>
</dbReference>
<dbReference type="Pfam" id="PF17871">
    <property type="entry name" value="AAA_lid_9"/>
    <property type="match status" value="1"/>
</dbReference>
<dbReference type="InterPro" id="IPR050130">
    <property type="entry name" value="ClpA_ClpB"/>
</dbReference>
<evidence type="ECO:0000256" key="12">
    <source>
        <dbReference type="RuleBase" id="RU362034"/>
    </source>
</evidence>
<dbReference type="STRING" id="179408.Osc7112_3868"/>
<dbReference type="Proteomes" id="UP000010478">
    <property type="component" value="Chromosome"/>
</dbReference>
<feature type="coiled-coil region" evidence="12">
    <location>
        <begin position="415"/>
        <end position="529"/>
    </location>
</feature>
<dbReference type="PROSITE" id="PS00871">
    <property type="entry name" value="CLPAB_2"/>
    <property type="match status" value="1"/>
</dbReference>
<evidence type="ECO:0000256" key="5">
    <source>
        <dbReference type="ARBA" id="ARBA00022840"/>
    </source>
</evidence>
<comment type="subcellular location">
    <subcellularLocation>
        <location evidence="1 12">Cytoplasm</location>
    </subcellularLocation>
</comment>
<sequence length="871" mass="97727">MQPNNPNQFTEKAWEALARTPEIVKAGQQQQLESEHLMKALLEQESGLASSLFNKAGVSVPKLRDRTDEFISRQPKITGSGGNVYLGRSLDTLLDRAETYRKDYGDEFISIEHLILGYVKDDRFGKNLLQEFKLDEAKLKDIITQVRGKNKVTDQNPEGKYEALEKYGRDLTEAARQGKLDPVIGRDDEIRRTIQILSRRTKNNPVLIGEPGVGKTAIAEGLAQRIITGDVPQSLKDRQLISLDMGALIAGAKFRGEFEERLKAVLKEVTDSNGKVILFIDEIHTVVGAGATQGSMDAGNLLKPMLARGELRCIGATTLDEYRKYLEKDAALERRFQQVYVDQPTVEDTVSILRGLKERYEVHHGVKISDSALVAAATLSTRYISDRFLPDKAIDLVDEAAAKLKMEITSKPEELDEIDRRILQLEMERLSLQKESNVASIERLERLEKDLANLKEQQSALNAQWQSEKGVIGSIQKIKEQIDKVNIEIQQAELKYDLNRAAELKYSKLTELQKQLQQAESQLSATQTTGKTLLREEVTEGDIAEIISKWTGIPISKLVESEMQKLLHLEDELHKRVIGQDEAVTAVADAIQRSRAGLADPNRPVASFIFLGPTGVGKTELAKALAAYLFDTEEAIVRIDMSEYMEKHAVSRLIGAPPGYVGYDEGGQLTEAVRRRPYSVILFDEIEKAHPDVFNIMLQILDDGRVTDAQGHTVDFKNSVIIMTSNVGSQYILDVAGDNELMRSRVMEAMRGTFRPEFLNRIDEMIIFHGLSKTELRQIVLLQVKRLEKRLADRKMSLKLSESAIDFLAEIGYDPVYGARPLKRGIQRELETQMAKGILRGDFADGDTIFVDIENERLAFKRLPAGLVTAK</sequence>
<dbReference type="GO" id="GO:0034605">
    <property type="term" value="P:cellular response to heat"/>
    <property type="evidence" value="ECO:0007669"/>
    <property type="project" value="TreeGrafter"/>
</dbReference>
<dbReference type="Pfam" id="PF02861">
    <property type="entry name" value="Clp_N"/>
    <property type="match status" value="1"/>
</dbReference>
<dbReference type="InterPro" id="IPR001270">
    <property type="entry name" value="ClpA/B"/>
</dbReference>
<dbReference type="SMART" id="SM00382">
    <property type="entry name" value="AAA"/>
    <property type="match status" value="2"/>
</dbReference>
<evidence type="ECO:0000256" key="2">
    <source>
        <dbReference type="ARBA" id="ARBA00008675"/>
    </source>
</evidence>
<dbReference type="KEGG" id="oni:Osc7112_3868"/>
<dbReference type="PANTHER" id="PTHR11638">
    <property type="entry name" value="ATP-DEPENDENT CLP PROTEASE"/>
    <property type="match status" value="1"/>
</dbReference>
<dbReference type="InterPro" id="IPR036628">
    <property type="entry name" value="Clp_N_dom_sf"/>
</dbReference>
<dbReference type="SUPFAM" id="SSF81923">
    <property type="entry name" value="Double Clp-N motif"/>
    <property type="match status" value="1"/>
</dbReference>
<dbReference type="CDD" id="cd00009">
    <property type="entry name" value="AAA"/>
    <property type="match status" value="1"/>
</dbReference>
<dbReference type="InterPro" id="IPR041546">
    <property type="entry name" value="ClpA/ClpB_AAA_lid"/>
</dbReference>
<evidence type="ECO:0000256" key="1">
    <source>
        <dbReference type="ARBA" id="ARBA00004496"/>
    </source>
</evidence>
<keyword evidence="15" id="KW-1185">Reference proteome</keyword>
<dbReference type="Gene3D" id="3.40.50.300">
    <property type="entry name" value="P-loop containing nucleotide triphosphate hydrolases"/>
    <property type="match status" value="3"/>
</dbReference>
<feature type="domain" description="Clp R" evidence="13">
    <location>
        <begin position="6"/>
        <end position="149"/>
    </location>
</feature>
<proteinExistence type="inferred from homology"/>
<evidence type="ECO:0000313" key="15">
    <source>
        <dbReference type="Proteomes" id="UP000010478"/>
    </source>
</evidence>
<organism evidence="14 15">
    <name type="scientific">Phormidium nigroviride PCC 7112</name>
    <dbReference type="NCBI Taxonomy" id="179408"/>
    <lineage>
        <taxon>Bacteria</taxon>
        <taxon>Bacillati</taxon>
        <taxon>Cyanobacteriota</taxon>
        <taxon>Cyanophyceae</taxon>
        <taxon>Oscillatoriophycideae</taxon>
        <taxon>Oscillatoriales</taxon>
        <taxon>Oscillatoriaceae</taxon>
        <taxon>Phormidium</taxon>
    </lineage>
</organism>
<keyword evidence="8 11" id="KW-0143">Chaperone</keyword>
<name>K9VL08_9CYAN</name>
<dbReference type="PROSITE" id="PS51903">
    <property type="entry name" value="CLP_R"/>
    <property type="match status" value="1"/>
</dbReference>
<dbReference type="OrthoDB" id="9803641at2"/>
<dbReference type="Pfam" id="PF07724">
    <property type="entry name" value="AAA_2"/>
    <property type="match status" value="1"/>
</dbReference>
<protein>
    <recommendedName>
        <fullName evidence="12">Chaperone protein ClpB</fullName>
    </recommendedName>
</protein>
<dbReference type="eggNOG" id="COG0542">
    <property type="taxonomic scope" value="Bacteria"/>
</dbReference>
<dbReference type="InterPro" id="IPR004176">
    <property type="entry name" value="Clp_R_N"/>
</dbReference>
<dbReference type="Gene3D" id="1.10.8.60">
    <property type="match status" value="1"/>
</dbReference>
<dbReference type="HOGENOM" id="CLU_005070_4_2_3"/>
<dbReference type="InterPro" id="IPR017730">
    <property type="entry name" value="Chaperonin_ClpB"/>
</dbReference>
<dbReference type="GO" id="GO:0042026">
    <property type="term" value="P:protein refolding"/>
    <property type="evidence" value="ECO:0007669"/>
    <property type="project" value="UniProtKB-UniRule"/>
</dbReference>
<dbReference type="InterPro" id="IPR028299">
    <property type="entry name" value="ClpA/B_CS2"/>
</dbReference>
<dbReference type="EMBL" id="CP003614">
    <property type="protein sequence ID" value="AFZ08209.1"/>
    <property type="molecule type" value="Genomic_DNA"/>
</dbReference>
<dbReference type="FunFam" id="1.10.8.60:FF:000017">
    <property type="entry name" value="ATP-dependent chaperone ClpB"/>
    <property type="match status" value="1"/>
</dbReference>
<dbReference type="SUPFAM" id="SSF52540">
    <property type="entry name" value="P-loop containing nucleoside triphosphate hydrolases"/>
    <property type="match status" value="2"/>
</dbReference>
<keyword evidence="3 10" id="KW-0677">Repeat</keyword>
<evidence type="ECO:0000256" key="6">
    <source>
        <dbReference type="ARBA" id="ARBA00023016"/>
    </source>
</evidence>
<keyword evidence="7 12" id="KW-0175">Coiled coil</keyword>
<evidence type="ECO:0000256" key="9">
    <source>
        <dbReference type="ARBA" id="ARBA00026057"/>
    </source>
</evidence>
<comment type="subunit">
    <text evidence="9">Homohexamer. The oligomerization is ATP-dependent.</text>
</comment>
<comment type="function">
    <text evidence="12">Part of a stress-induced multi-chaperone system, it is involved in the recovery of the cell from heat-induced damage, in cooperation with DnaK, DnaJ and GrpE.</text>
</comment>
<keyword evidence="5 11" id="KW-0067">ATP-binding</keyword>
<dbReference type="PATRIC" id="fig|179408.3.peg.4767"/>
<evidence type="ECO:0000256" key="3">
    <source>
        <dbReference type="ARBA" id="ARBA00022737"/>
    </source>
</evidence>
<evidence type="ECO:0000256" key="10">
    <source>
        <dbReference type="PROSITE-ProRule" id="PRU01251"/>
    </source>
</evidence>
<dbReference type="GO" id="GO:0005737">
    <property type="term" value="C:cytoplasm"/>
    <property type="evidence" value="ECO:0007669"/>
    <property type="project" value="UniProtKB-SubCell"/>
</dbReference>
<dbReference type="GO" id="GO:0005524">
    <property type="term" value="F:ATP binding"/>
    <property type="evidence" value="ECO:0007669"/>
    <property type="project" value="UniProtKB-UniRule"/>
</dbReference>
<evidence type="ECO:0000256" key="4">
    <source>
        <dbReference type="ARBA" id="ARBA00022741"/>
    </source>
</evidence>
<dbReference type="SMART" id="SM01086">
    <property type="entry name" value="ClpB_D2-small"/>
    <property type="match status" value="1"/>
</dbReference>
<dbReference type="GO" id="GO:0016887">
    <property type="term" value="F:ATP hydrolysis activity"/>
    <property type="evidence" value="ECO:0007669"/>
    <property type="project" value="InterPro"/>
</dbReference>
<comment type="subunit">
    <text evidence="12">Homohexamer; The oligomerization is ATP-dependent.</text>
</comment>
<evidence type="ECO:0000259" key="13">
    <source>
        <dbReference type="PROSITE" id="PS51903"/>
    </source>
</evidence>
<keyword evidence="12" id="KW-0963">Cytoplasm</keyword>
<gene>
    <name evidence="12" type="primary">clpB</name>
    <name evidence="14" type="ORF">Osc7112_3868</name>
</gene>
<dbReference type="InterPro" id="IPR003959">
    <property type="entry name" value="ATPase_AAA_core"/>
</dbReference>
<dbReference type="PANTHER" id="PTHR11638:SF18">
    <property type="entry name" value="HEAT SHOCK PROTEIN 104"/>
    <property type="match status" value="1"/>
</dbReference>
<dbReference type="Pfam" id="PF10431">
    <property type="entry name" value="ClpB_D2-small"/>
    <property type="match status" value="1"/>
</dbReference>
<dbReference type="InterPro" id="IPR027417">
    <property type="entry name" value="P-loop_NTPase"/>
</dbReference>
<dbReference type="Gene3D" id="1.10.1780.10">
    <property type="entry name" value="Clp, N-terminal domain"/>
    <property type="match status" value="1"/>
</dbReference>
<dbReference type="FunFam" id="3.40.50.300:FF:000010">
    <property type="entry name" value="Chaperone clpB 1, putative"/>
    <property type="match status" value="1"/>
</dbReference>
<dbReference type="CDD" id="cd19499">
    <property type="entry name" value="RecA-like_ClpB_Hsp104-like"/>
    <property type="match status" value="1"/>
</dbReference>
<dbReference type="InterPro" id="IPR003593">
    <property type="entry name" value="AAA+_ATPase"/>
</dbReference>
<evidence type="ECO:0000256" key="7">
    <source>
        <dbReference type="ARBA" id="ARBA00023054"/>
    </source>
</evidence>
<dbReference type="InterPro" id="IPR018368">
    <property type="entry name" value="ClpA/B_CS1"/>
</dbReference>
<comment type="similarity">
    <text evidence="2 11">Belongs to the ClpA/ClpB family.</text>
</comment>
<evidence type="ECO:0000313" key="14">
    <source>
        <dbReference type="EMBL" id="AFZ08209.1"/>
    </source>
</evidence>
<dbReference type="RefSeq" id="WP_015177462.1">
    <property type="nucleotide sequence ID" value="NC_019729.1"/>
</dbReference>
<dbReference type="AlphaFoldDB" id="K9VL08"/>
<dbReference type="InterPro" id="IPR019489">
    <property type="entry name" value="Clp_ATPase_C"/>
</dbReference>
<keyword evidence="6 12" id="KW-0346">Stress response</keyword>
<dbReference type="FunFam" id="3.40.50.300:FF:000120">
    <property type="entry name" value="ATP-dependent chaperone ClpB"/>
    <property type="match status" value="1"/>
</dbReference>
<evidence type="ECO:0000256" key="11">
    <source>
        <dbReference type="RuleBase" id="RU004432"/>
    </source>
</evidence>
<evidence type="ECO:0000256" key="8">
    <source>
        <dbReference type="ARBA" id="ARBA00023186"/>
    </source>
</evidence>
<keyword evidence="4 11" id="KW-0547">Nucleotide-binding</keyword>
<dbReference type="FunFam" id="3.40.50.300:FF:000025">
    <property type="entry name" value="ATP-dependent Clp protease subunit"/>
    <property type="match status" value="1"/>
</dbReference>
<dbReference type="PROSITE" id="PS00870">
    <property type="entry name" value="CLPAB_1"/>
    <property type="match status" value="1"/>
</dbReference>
<reference evidence="14 15" key="1">
    <citation type="submission" date="2012-05" db="EMBL/GenBank/DDBJ databases">
        <title>Finished chromosome of genome of Oscillatoria sp. PCC 7112.</title>
        <authorList>
            <consortium name="US DOE Joint Genome Institute"/>
            <person name="Gugger M."/>
            <person name="Coursin T."/>
            <person name="Rippka R."/>
            <person name="Tandeau De Marsac N."/>
            <person name="Huntemann M."/>
            <person name="Wei C.-L."/>
            <person name="Han J."/>
            <person name="Detter J.C."/>
            <person name="Han C."/>
            <person name="Tapia R."/>
            <person name="Davenport K."/>
            <person name="Daligault H."/>
            <person name="Erkkila T."/>
            <person name="Gu W."/>
            <person name="Munk A.C.C."/>
            <person name="Teshima H."/>
            <person name="Xu Y."/>
            <person name="Chain P."/>
            <person name="Chen A."/>
            <person name="Krypides N."/>
            <person name="Mavromatis K."/>
            <person name="Markowitz V."/>
            <person name="Szeto E."/>
            <person name="Ivanova N."/>
            <person name="Mikhailova N."/>
            <person name="Ovchinnikova G."/>
            <person name="Pagani I."/>
            <person name="Pati A."/>
            <person name="Goodwin L."/>
            <person name="Peters L."/>
            <person name="Pitluck S."/>
            <person name="Woyke T."/>
            <person name="Kerfeld C."/>
        </authorList>
    </citation>
    <scope>NUCLEOTIDE SEQUENCE [LARGE SCALE GENOMIC DNA]</scope>
    <source>
        <strain evidence="14 15">PCC 7112</strain>
    </source>
</reference>
<accession>K9VL08</accession>
<dbReference type="Pfam" id="PF00004">
    <property type="entry name" value="AAA"/>
    <property type="match status" value="1"/>
</dbReference>
<dbReference type="PRINTS" id="PR00300">
    <property type="entry name" value="CLPPROTEASEA"/>
</dbReference>